<feature type="region of interest" description="Disordered" evidence="1">
    <location>
        <begin position="1"/>
        <end position="23"/>
    </location>
</feature>
<dbReference type="Proteomes" id="UP001454036">
    <property type="component" value="Unassembled WGS sequence"/>
</dbReference>
<keyword evidence="2" id="KW-0472">Membrane</keyword>
<name>A0AAV3PME1_LITER</name>
<proteinExistence type="predicted"/>
<accession>A0AAV3PME1</accession>
<keyword evidence="5" id="KW-1185">Reference proteome</keyword>
<evidence type="ECO:0000256" key="2">
    <source>
        <dbReference type="SAM" id="Phobius"/>
    </source>
</evidence>
<reference evidence="4 5" key="1">
    <citation type="submission" date="2024-01" db="EMBL/GenBank/DDBJ databases">
        <title>The complete chloroplast genome sequence of Lithospermum erythrorhizon: insights into the phylogenetic relationship among Boraginaceae species and the maternal lineages of purple gromwells.</title>
        <authorList>
            <person name="Okada T."/>
            <person name="Watanabe K."/>
        </authorList>
    </citation>
    <scope>NUCLEOTIDE SEQUENCE [LARGE SCALE GENOMIC DNA]</scope>
</reference>
<sequence length="344" mass="38592">MPPYSNTTTTMNHRSATTSQPSFTTLHPDIIQSHILNKLDGTSLASTSCVSTELNNLINAENLWKNCCSNQWPSSLDPLVQPHITNHRFFFSDASSSVHNLHLGHPVGDVLCSSQSPKMKNLISAVDIFYEDKLIFSRVIATEYSASWLSCSPFKIDILEPKEVFPTSVKITGDDRNCMAEMEKSLKLSWILIDGDSNRALNVSSMCPVSVCRHWLTGDIKVKYATVVPDRRNRDGGEALMQCGVVVSCKEGEEMHVKEVSLLVEDDEGLVLDGNEGLEIVQEVIKGERSVKNSNEERKRYEKFDKLKSDLSEMKERKEHRLDTIVVFSGVSVFLSLCMLFLSR</sequence>
<organism evidence="4 5">
    <name type="scientific">Lithospermum erythrorhizon</name>
    <name type="common">Purple gromwell</name>
    <name type="synonym">Lithospermum officinale var. erythrorhizon</name>
    <dbReference type="NCBI Taxonomy" id="34254"/>
    <lineage>
        <taxon>Eukaryota</taxon>
        <taxon>Viridiplantae</taxon>
        <taxon>Streptophyta</taxon>
        <taxon>Embryophyta</taxon>
        <taxon>Tracheophyta</taxon>
        <taxon>Spermatophyta</taxon>
        <taxon>Magnoliopsida</taxon>
        <taxon>eudicotyledons</taxon>
        <taxon>Gunneridae</taxon>
        <taxon>Pentapetalae</taxon>
        <taxon>asterids</taxon>
        <taxon>lamiids</taxon>
        <taxon>Boraginales</taxon>
        <taxon>Boraginaceae</taxon>
        <taxon>Boraginoideae</taxon>
        <taxon>Lithospermeae</taxon>
        <taxon>Lithospermum</taxon>
    </lineage>
</organism>
<evidence type="ECO:0000313" key="4">
    <source>
        <dbReference type="EMBL" id="GAA0152917.1"/>
    </source>
</evidence>
<keyword evidence="2" id="KW-1133">Transmembrane helix</keyword>
<dbReference type="InterPro" id="IPR036047">
    <property type="entry name" value="F-box-like_dom_sf"/>
</dbReference>
<dbReference type="SUPFAM" id="SSF81383">
    <property type="entry name" value="F-box domain"/>
    <property type="match status" value="1"/>
</dbReference>
<evidence type="ECO:0000256" key="1">
    <source>
        <dbReference type="SAM" id="MobiDB-lite"/>
    </source>
</evidence>
<dbReference type="PROSITE" id="PS50181">
    <property type="entry name" value="FBOX"/>
    <property type="match status" value="1"/>
</dbReference>
<protein>
    <recommendedName>
        <fullName evidence="3">F-box domain-containing protein</fullName>
    </recommendedName>
</protein>
<evidence type="ECO:0000313" key="5">
    <source>
        <dbReference type="Proteomes" id="UP001454036"/>
    </source>
</evidence>
<dbReference type="AlphaFoldDB" id="A0AAV3PME1"/>
<feature type="domain" description="F-box" evidence="3">
    <location>
        <begin position="21"/>
        <end position="67"/>
    </location>
</feature>
<dbReference type="InterPro" id="IPR045283">
    <property type="entry name" value="AT3G44326-like"/>
</dbReference>
<feature type="transmembrane region" description="Helical" evidence="2">
    <location>
        <begin position="322"/>
        <end position="342"/>
    </location>
</feature>
<dbReference type="Gene3D" id="1.20.1280.50">
    <property type="match status" value="1"/>
</dbReference>
<keyword evidence="2" id="KW-0812">Transmembrane</keyword>
<dbReference type="PANTHER" id="PTHR33736">
    <property type="entry name" value="F-BOX PROTEIN-RELATED"/>
    <property type="match status" value="1"/>
</dbReference>
<dbReference type="PANTHER" id="PTHR33736:SF18">
    <property type="entry name" value="F-BOX DOMAIN-CONTAINING PROTEIN"/>
    <property type="match status" value="1"/>
</dbReference>
<dbReference type="EMBL" id="BAABME010002078">
    <property type="protein sequence ID" value="GAA0152917.1"/>
    <property type="molecule type" value="Genomic_DNA"/>
</dbReference>
<dbReference type="InterPro" id="IPR001810">
    <property type="entry name" value="F-box_dom"/>
</dbReference>
<gene>
    <name evidence="4" type="ORF">LIER_11276</name>
</gene>
<comment type="caution">
    <text evidence="4">The sequence shown here is derived from an EMBL/GenBank/DDBJ whole genome shotgun (WGS) entry which is preliminary data.</text>
</comment>
<dbReference type="Pfam" id="PF00646">
    <property type="entry name" value="F-box"/>
    <property type="match status" value="1"/>
</dbReference>
<evidence type="ECO:0000259" key="3">
    <source>
        <dbReference type="PROSITE" id="PS50181"/>
    </source>
</evidence>